<comment type="similarity">
    <text evidence="8">Belongs to the Maf family. YceF subfamily.</text>
</comment>
<comment type="function">
    <text evidence="7">Nucleoside triphosphate pyrophosphatase that hydrolyzes 7-methyl-GTP (m(7)GTP). May have a dual role in cell division arrest and in preventing the incorporation of modified nucleotides into cellular nucleic acids.</text>
</comment>
<evidence type="ECO:0000313" key="11">
    <source>
        <dbReference type="Proteomes" id="UP000324159"/>
    </source>
</evidence>
<dbReference type="RefSeq" id="WP_148895418.1">
    <property type="nucleotide sequence ID" value="NZ_VNIB01000004.1"/>
</dbReference>
<dbReference type="Gene3D" id="3.90.950.10">
    <property type="match status" value="1"/>
</dbReference>
<dbReference type="GO" id="GO:0036221">
    <property type="term" value="F:UTP diphosphatase activity"/>
    <property type="evidence" value="ECO:0007669"/>
    <property type="project" value="RHEA"/>
</dbReference>
<feature type="active site" description="Proton acceptor" evidence="9">
    <location>
        <position position="75"/>
    </location>
</feature>
<gene>
    <name evidence="10" type="ORF">EDC39_10475</name>
</gene>
<evidence type="ECO:0000256" key="1">
    <source>
        <dbReference type="ARBA" id="ARBA00001968"/>
    </source>
</evidence>
<protein>
    <recommendedName>
        <fullName evidence="9">dTTP/UTP pyrophosphatase</fullName>
        <shortName evidence="9">dTTPase/UTPase</shortName>
        <ecNumber evidence="9">3.6.1.9</ecNumber>
    </recommendedName>
    <alternativeName>
        <fullName evidence="9">Nucleoside triphosphate pyrophosphatase</fullName>
    </alternativeName>
    <alternativeName>
        <fullName evidence="9">Nucleotide pyrophosphatase</fullName>
        <shortName evidence="9">Nucleotide PPase</shortName>
    </alternativeName>
</protein>
<comment type="caution">
    <text evidence="9">Lacks conserved residue(s) required for the propagation of feature annotation.</text>
</comment>
<dbReference type="FunFam" id="3.90.950.10:FF:000005">
    <property type="entry name" value="7-methyl-GTP pyrophosphatase"/>
    <property type="match status" value="1"/>
</dbReference>
<dbReference type="PIRSF" id="PIRSF006305">
    <property type="entry name" value="Maf"/>
    <property type="match status" value="1"/>
</dbReference>
<reference evidence="10 11" key="1">
    <citation type="submission" date="2019-07" db="EMBL/GenBank/DDBJ databases">
        <title>Genomic Encyclopedia of Type Strains, Phase IV (KMG-IV): sequencing the most valuable type-strain genomes for metagenomic binning, comparative biology and taxonomic classification.</title>
        <authorList>
            <person name="Goeker M."/>
        </authorList>
    </citation>
    <scope>NUCLEOTIDE SEQUENCE [LARGE SCALE GENOMIC DNA]</scope>
    <source>
        <strain evidence="10 11">SS015</strain>
    </source>
</reference>
<dbReference type="OrthoDB" id="9807767at2"/>
<evidence type="ECO:0000313" key="10">
    <source>
        <dbReference type="EMBL" id="TYO98951.1"/>
    </source>
</evidence>
<dbReference type="GO" id="GO:0036218">
    <property type="term" value="F:dTTP diphosphatase activity"/>
    <property type="evidence" value="ECO:0007669"/>
    <property type="project" value="RHEA"/>
</dbReference>
<dbReference type="Proteomes" id="UP000324159">
    <property type="component" value="Unassembled WGS sequence"/>
</dbReference>
<proteinExistence type="inferred from homology"/>
<comment type="caution">
    <text evidence="10">The sequence shown here is derived from an EMBL/GenBank/DDBJ whole genome shotgun (WGS) entry which is preliminary data.</text>
</comment>
<keyword evidence="5 9" id="KW-0546">Nucleotide metabolism</keyword>
<keyword evidence="11" id="KW-1185">Reference proteome</keyword>
<keyword evidence="3 9" id="KW-0963">Cytoplasm</keyword>
<dbReference type="HAMAP" id="MF_00528">
    <property type="entry name" value="Maf"/>
    <property type="match status" value="1"/>
</dbReference>
<evidence type="ECO:0000256" key="3">
    <source>
        <dbReference type="ARBA" id="ARBA00022490"/>
    </source>
</evidence>
<evidence type="ECO:0000256" key="2">
    <source>
        <dbReference type="ARBA" id="ARBA00004496"/>
    </source>
</evidence>
<name>A0A5D3WK17_9BACT</name>
<dbReference type="GO" id="GO:0005737">
    <property type="term" value="C:cytoplasm"/>
    <property type="evidence" value="ECO:0007669"/>
    <property type="project" value="UniProtKB-SubCell"/>
</dbReference>
<dbReference type="InterPro" id="IPR003697">
    <property type="entry name" value="Maf-like"/>
</dbReference>
<comment type="catalytic activity">
    <reaction evidence="6">
        <text>N(7)-methyl-GTP + H2O = N(7)-methyl-GMP + diphosphate + H(+)</text>
        <dbReference type="Rhea" id="RHEA:58744"/>
        <dbReference type="ChEBI" id="CHEBI:15377"/>
        <dbReference type="ChEBI" id="CHEBI:15378"/>
        <dbReference type="ChEBI" id="CHEBI:33019"/>
        <dbReference type="ChEBI" id="CHEBI:58285"/>
        <dbReference type="ChEBI" id="CHEBI:87133"/>
    </reaction>
</comment>
<feature type="site" description="Important for substrate specificity" evidence="9">
    <location>
        <position position="160"/>
    </location>
</feature>
<dbReference type="PANTHER" id="PTHR43213:SF5">
    <property type="entry name" value="BIFUNCTIONAL DTTP_UTP PYROPHOSPHATASE_METHYLTRANSFERASE PROTEIN-RELATED"/>
    <property type="match status" value="1"/>
</dbReference>
<dbReference type="EC" id="3.6.1.9" evidence="9"/>
<feature type="site" description="Important for substrate specificity" evidence="9">
    <location>
        <position position="16"/>
    </location>
</feature>
<comment type="cofactor">
    <cofactor evidence="1 9">
        <name>a divalent metal cation</name>
        <dbReference type="ChEBI" id="CHEBI:60240"/>
    </cofactor>
</comment>
<dbReference type="GO" id="GO:0009117">
    <property type="term" value="P:nucleotide metabolic process"/>
    <property type="evidence" value="ECO:0007669"/>
    <property type="project" value="UniProtKB-KW"/>
</dbReference>
<dbReference type="Pfam" id="PF02545">
    <property type="entry name" value="Maf"/>
    <property type="match status" value="1"/>
</dbReference>
<sequence length="205" mass="22180">MTDSASQLVLASASPRRSELLERVGISFSVVPSNISEDEIAGESPAGHVRRLSEAKAREVAGRPGQPGRFFIGSDTVVVLDDRILGKPADEIEAAAMLRSLSGRQHQVWSGYAVYDRERNRCEAEAVCTEVFFRELSEADIAAYIATGEPADKAGAYAIQGIGTFMVRRIEGSYTNVVGLPLCELLDTLQRMGAARPLANPGRQR</sequence>
<dbReference type="AlphaFoldDB" id="A0A5D3WK17"/>
<comment type="subcellular location">
    <subcellularLocation>
        <location evidence="2 9">Cytoplasm</location>
    </subcellularLocation>
</comment>
<evidence type="ECO:0000256" key="6">
    <source>
        <dbReference type="ARBA" id="ARBA00050213"/>
    </source>
</evidence>
<comment type="similarity">
    <text evidence="9">Belongs to the Maf family. YhdE subfamily.</text>
</comment>
<dbReference type="NCBIfam" id="TIGR00172">
    <property type="entry name" value="maf"/>
    <property type="match status" value="1"/>
</dbReference>
<comment type="catalytic activity">
    <reaction evidence="9">
        <text>UTP + H2O = UMP + diphosphate + H(+)</text>
        <dbReference type="Rhea" id="RHEA:29395"/>
        <dbReference type="ChEBI" id="CHEBI:15377"/>
        <dbReference type="ChEBI" id="CHEBI:15378"/>
        <dbReference type="ChEBI" id="CHEBI:33019"/>
        <dbReference type="ChEBI" id="CHEBI:46398"/>
        <dbReference type="ChEBI" id="CHEBI:57865"/>
        <dbReference type="EC" id="3.6.1.9"/>
    </reaction>
</comment>
<evidence type="ECO:0000256" key="7">
    <source>
        <dbReference type="ARBA" id="ARBA00053369"/>
    </source>
</evidence>
<dbReference type="CDD" id="cd00555">
    <property type="entry name" value="Maf"/>
    <property type="match status" value="1"/>
</dbReference>
<comment type="function">
    <text evidence="9">Nucleoside triphosphate pyrophosphatase that hydrolyzes dTTP and UTP. May have a dual role in cell division arrest and in preventing the incorporation of modified nucleotides into cellular nucleic acids.</text>
</comment>
<feature type="site" description="Important for substrate specificity" evidence="9">
    <location>
        <position position="76"/>
    </location>
</feature>
<organism evidence="10 11">
    <name type="scientific">Geothermobacter ehrlichii</name>
    <dbReference type="NCBI Taxonomy" id="213224"/>
    <lineage>
        <taxon>Bacteria</taxon>
        <taxon>Pseudomonadati</taxon>
        <taxon>Thermodesulfobacteriota</taxon>
        <taxon>Desulfuromonadia</taxon>
        <taxon>Desulfuromonadales</taxon>
        <taxon>Geothermobacteraceae</taxon>
        <taxon>Geothermobacter</taxon>
    </lineage>
</organism>
<dbReference type="SUPFAM" id="SSF52972">
    <property type="entry name" value="ITPase-like"/>
    <property type="match status" value="1"/>
</dbReference>
<evidence type="ECO:0000256" key="5">
    <source>
        <dbReference type="ARBA" id="ARBA00023080"/>
    </source>
</evidence>
<dbReference type="EMBL" id="VNIB01000004">
    <property type="protein sequence ID" value="TYO98951.1"/>
    <property type="molecule type" value="Genomic_DNA"/>
</dbReference>
<evidence type="ECO:0000256" key="8">
    <source>
        <dbReference type="ARBA" id="ARBA00060749"/>
    </source>
</evidence>
<accession>A0A5D3WK17</accession>
<dbReference type="PANTHER" id="PTHR43213">
    <property type="entry name" value="BIFUNCTIONAL DTTP/UTP PYROPHOSPHATASE/METHYLTRANSFERASE PROTEIN-RELATED"/>
    <property type="match status" value="1"/>
</dbReference>
<comment type="catalytic activity">
    <reaction evidence="9">
        <text>dTTP + H2O = dTMP + diphosphate + H(+)</text>
        <dbReference type="Rhea" id="RHEA:28534"/>
        <dbReference type="ChEBI" id="CHEBI:15377"/>
        <dbReference type="ChEBI" id="CHEBI:15378"/>
        <dbReference type="ChEBI" id="CHEBI:33019"/>
        <dbReference type="ChEBI" id="CHEBI:37568"/>
        <dbReference type="ChEBI" id="CHEBI:63528"/>
        <dbReference type="EC" id="3.6.1.9"/>
    </reaction>
</comment>
<keyword evidence="4 9" id="KW-0378">Hydrolase</keyword>
<evidence type="ECO:0000256" key="4">
    <source>
        <dbReference type="ARBA" id="ARBA00022801"/>
    </source>
</evidence>
<dbReference type="InterPro" id="IPR029001">
    <property type="entry name" value="ITPase-like_fam"/>
</dbReference>
<evidence type="ECO:0000256" key="9">
    <source>
        <dbReference type="HAMAP-Rule" id="MF_00528"/>
    </source>
</evidence>